<feature type="transmembrane region" description="Helical" evidence="2">
    <location>
        <begin position="386"/>
        <end position="404"/>
    </location>
</feature>
<feature type="transmembrane region" description="Helical" evidence="2">
    <location>
        <begin position="98"/>
        <end position="116"/>
    </location>
</feature>
<keyword evidence="2" id="KW-0812">Transmembrane</keyword>
<evidence type="ECO:0000313" key="3">
    <source>
        <dbReference type="EMBL" id="MTV83295.1"/>
    </source>
</evidence>
<keyword evidence="2" id="KW-0472">Membrane</keyword>
<feature type="transmembrane region" description="Helical" evidence="2">
    <location>
        <begin position="122"/>
        <end position="142"/>
    </location>
</feature>
<feature type="transmembrane region" description="Helical" evidence="2">
    <location>
        <begin position="162"/>
        <end position="184"/>
    </location>
</feature>
<sequence length="481" mass="52972">MEKMQKTVTVKAAPFSWKDKVGYMFGDIGNNFSFNVVNSFLMIFYTNVLGLTGAQVGILFLCARFIDAFADITVGRLVDNSKLHKNGRFQPWMNRMRYPLIIFFILTFVPIVKDWALPARLVYVFITYLGWGIFYSSVNIPYGSMASAISSKPDDKTSLSTFRAVGSALGSAITSYILPMFIYIGASQKISGSRFFWVVVACGILAYICYALTTGLTTERVRTEKSEKVPMGALVKGLFENRALVVLVLVDIMIVINQNLSGTMISYLFNDYFKNKTAMSIALIFNFATVILLAPFSTWITNKFGRKESSIVALIFGAVIYGALFVIHTHSAVFYLVMLFFGSLGAGMFNLMVWAFITDVIDNHEVLTGTREDGVVYGVNSFARKVAQAIAGGFGGFMLTFIGYKSSTAGGVTQTTAVIDRIYHLATGIPTVCLLVAALLLLFLYPLSKKRVEANAAKLAAIHAKNTEEEKEEENGTSSEA</sequence>
<dbReference type="InterPro" id="IPR001927">
    <property type="entry name" value="Na/Gal_symport"/>
</dbReference>
<evidence type="ECO:0000313" key="4">
    <source>
        <dbReference type="Proteomes" id="UP000466388"/>
    </source>
</evidence>
<accession>A0A7X3C2X5</accession>
<dbReference type="InterPro" id="IPR036259">
    <property type="entry name" value="MFS_trans_sf"/>
</dbReference>
<keyword evidence="1" id="KW-0762">Sugar transport</keyword>
<feature type="transmembrane region" description="Helical" evidence="2">
    <location>
        <begin position="333"/>
        <end position="357"/>
    </location>
</feature>
<feature type="transmembrane region" description="Helical" evidence="2">
    <location>
        <begin position="196"/>
        <end position="218"/>
    </location>
</feature>
<reference evidence="3 4" key="1">
    <citation type="submission" date="2019-11" db="EMBL/GenBank/DDBJ databases">
        <title>Lactobacillus sp. nov. CRM56-3, isolated from fermented tea leaves.</title>
        <authorList>
            <person name="Phuengjayaem S."/>
            <person name="Tanasupawat S."/>
        </authorList>
    </citation>
    <scope>NUCLEOTIDE SEQUENCE [LARGE SCALE GENOMIC DNA]</scope>
    <source>
        <strain evidence="3 4">CRM56-3</strain>
    </source>
</reference>
<feature type="transmembrane region" description="Helical" evidence="2">
    <location>
        <begin position="424"/>
        <end position="445"/>
    </location>
</feature>
<evidence type="ECO:0000256" key="1">
    <source>
        <dbReference type="ARBA" id="ARBA00022597"/>
    </source>
</evidence>
<keyword evidence="4" id="KW-1185">Reference proteome</keyword>
<dbReference type="GO" id="GO:0008643">
    <property type="term" value="P:carbohydrate transport"/>
    <property type="evidence" value="ECO:0007669"/>
    <property type="project" value="InterPro"/>
</dbReference>
<dbReference type="AlphaFoldDB" id="A0A7X3C2X5"/>
<dbReference type="Gene3D" id="1.20.1250.20">
    <property type="entry name" value="MFS general substrate transporter like domains"/>
    <property type="match status" value="2"/>
</dbReference>
<dbReference type="PANTHER" id="PTHR11328:SF24">
    <property type="entry name" value="MAJOR FACILITATOR SUPERFAMILY (MFS) PROFILE DOMAIN-CONTAINING PROTEIN"/>
    <property type="match status" value="1"/>
</dbReference>
<feature type="transmembrane region" description="Helical" evidence="2">
    <location>
        <begin position="278"/>
        <end position="299"/>
    </location>
</feature>
<dbReference type="Pfam" id="PF13347">
    <property type="entry name" value="MFS_2"/>
    <property type="match status" value="1"/>
</dbReference>
<dbReference type="NCBIfam" id="TIGR00792">
    <property type="entry name" value="gph"/>
    <property type="match status" value="1"/>
</dbReference>
<dbReference type="GO" id="GO:0005886">
    <property type="term" value="C:plasma membrane"/>
    <property type="evidence" value="ECO:0007669"/>
    <property type="project" value="TreeGrafter"/>
</dbReference>
<keyword evidence="1" id="KW-0813">Transport</keyword>
<proteinExistence type="predicted"/>
<feature type="transmembrane region" description="Helical" evidence="2">
    <location>
        <begin position="239"/>
        <end position="258"/>
    </location>
</feature>
<dbReference type="PANTHER" id="PTHR11328">
    <property type="entry name" value="MAJOR FACILITATOR SUPERFAMILY DOMAIN-CONTAINING PROTEIN"/>
    <property type="match status" value="1"/>
</dbReference>
<dbReference type="CDD" id="cd17332">
    <property type="entry name" value="MFS_MelB_like"/>
    <property type="match status" value="1"/>
</dbReference>
<dbReference type="Proteomes" id="UP000466388">
    <property type="component" value="Unassembled WGS sequence"/>
</dbReference>
<dbReference type="EMBL" id="WNJO01000024">
    <property type="protein sequence ID" value="MTV83295.1"/>
    <property type="molecule type" value="Genomic_DNA"/>
</dbReference>
<name>A0A7X3C2X5_9LACO</name>
<protein>
    <submittedName>
        <fullName evidence="3">MFS transporter</fullName>
    </submittedName>
</protein>
<dbReference type="GO" id="GO:0006814">
    <property type="term" value="P:sodium ion transport"/>
    <property type="evidence" value="ECO:0007669"/>
    <property type="project" value="InterPro"/>
</dbReference>
<organism evidence="3 4">
    <name type="scientific">Secundilactobacillus folii</name>
    <dbReference type="NCBI Taxonomy" id="2678357"/>
    <lineage>
        <taxon>Bacteria</taxon>
        <taxon>Bacillati</taxon>
        <taxon>Bacillota</taxon>
        <taxon>Bacilli</taxon>
        <taxon>Lactobacillales</taxon>
        <taxon>Lactobacillaceae</taxon>
        <taxon>Secundilactobacillus</taxon>
    </lineage>
</organism>
<dbReference type="SUPFAM" id="SSF103473">
    <property type="entry name" value="MFS general substrate transporter"/>
    <property type="match status" value="1"/>
</dbReference>
<keyword evidence="2" id="KW-1133">Transmembrane helix</keyword>
<comment type="caution">
    <text evidence="3">The sequence shown here is derived from an EMBL/GenBank/DDBJ whole genome shotgun (WGS) entry which is preliminary data.</text>
</comment>
<dbReference type="InterPro" id="IPR039672">
    <property type="entry name" value="MFS_2"/>
</dbReference>
<gene>
    <name evidence="3" type="ORF">GM612_11770</name>
</gene>
<feature type="transmembrane region" description="Helical" evidence="2">
    <location>
        <begin position="311"/>
        <end position="327"/>
    </location>
</feature>
<dbReference type="GO" id="GO:0015293">
    <property type="term" value="F:symporter activity"/>
    <property type="evidence" value="ECO:0007669"/>
    <property type="project" value="InterPro"/>
</dbReference>
<dbReference type="RefSeq" id="WP_155432554.1">
    <property type="nucleotide sequence ID" value="NZ_WNJO01000024.1"/>
</dbReference>
<evidence type="ECO:0000256" key="2">
    <source>
        <dbReference type="SAM" id="Phobius"/>
    </source>
</evidence>